<reference evidence="1" key="2">
    <citation type="journal article" date="2022" name="New Phytol.">
        <title>Evolutionary transition to the ectomycorrhizal habit in the genomes of a hyperdiverse lineage of mushroom-forming fungi.</title>
        <authorList>
            <person name="Looney B."/>
            <person name="Miyauchi S."/>
            <person name="Morin E."/>
            <person name="Drula E."/>
            <person name="Courty P.E."/>
            <person name="Kohler A."/>
            <person name="Kuo A."/>
            <person name="LaButti K."/>
            <person name="Pangilinan J."/>
            <person name="Lipzen A."/>
            <person name="Riley R."/>
            <person name="Andreopoulos W."/>
            <person name="He G."/>
            <person name="Johnson J."/>
            <person name="Nolan M."/>
            <person name="Tritt A."/>
            <person name="Barry K.W."/>
            <person name="Grigoriev I.V."/>
            <person name="Nagy L.G."/>
            <person name="Hibbett D."/>
            <person name="Henrissat B."/>
            <person name="Matheny P.B."/>
            <person name="Labbe J."/>
            <person name="Martin F.M."/>
        </authorList>
    </citation>
    <scope>NUCLEOTIDE SEQUENCE</scope>
    <source>
        <strain evidence="1">FP105234-sp</strain>
    </source>
</reference>
<accession>A0ACB8R3T9</accession>
<comment type="caution">
    <text evidence="1">The sequence shown here is derived from an EMBL/GenBank/DDBJ whole genome shotgun (WGS) entry which is preliminary data.</text>
</comment>
<keyword evidence="2" id="KW-1185">Reference proteome</keyword>
<dbReference type="Proteomes" id="UP000814033">
    <property type="component" value="Unassembled WGS sequence"/>
</dbReference>
<organism evidence="1 2">
    <name type="scientific">Auriscalpium vulgare</name>
    <dbReference type="NCBI Taxonomy" id="40419"/>
    <lineage>
        <taxon>Eukaryota</taxon>
        <taxon>Fungi</taxon>
        <taxon>Dikarya</taxon>
        <taxon>Basidiomycota</taxon>
        <taxon>Agaricomycotina</taxon>
        <taxon>Agaricomycetes</taxon>
        <taxon>Russulales</taxon>
        <taxon>Auriscalpiaceae</taxon>
        <taxon>Auriscalpium</taxon>
    </lineage>
</organism>
<dbReference type="EMBL" id="MU276506">
    <property type="protein sequence ID" value="KAI0038415.1"/>
    <property type="molecule type" value="Genomic_DNA"/>
</dbReference>
<evidence type="ECO:0000313" key="1">
    <source>
        <dbReference type="EMBL" id="KAI0038415.1"/>
    </source>
</evidence>
<gene>
    <name evidence="1" type="ORF">FA95DRAFT_1578217</name>
</gene>
<reference evidence="1" key="1">
    <citation type="submission" date="2021-02" db="EMBL/GenBank/DDBJ databases">
        <authorList>
            <consortium name="DOE Joint Genome Institute"/>
            <person name="Ahrendt S."/>
            <person name="Looney B.P."/>
            <person name="Miyauchi S."/>
            <person name="Morin E."/>
            <person name="Drula E."/>
            <person name="Courty P.E."/>
            <person name="Chicoki N."/>
            <person name="Fauchery L."/>
            <person name="Kohler A."/>
            <person name="Kuo A."/>
            <person name="Labutti K."/>
            <person name="Pangilinan J."/>
            <person name="Lipzen A."/>
            <person name="Riley R."/>
            <person name="Andreopoulos W."/>
            <person name="He G."/>
            <person name="Johnson J."/>
            <person name="Barry K.W."/>
            <person name="Grigoriev I.V."/>
            <person name="Nagy L."/>
            <person name="Hibbett D."/>
            <person name="Henrissat B."/>
            <person name="Matheny P.B."/>
            <person name="Labbe J."/>
            <person name="Martin F."/>
        </authorList>
    </citation>
    <scope>NUCLEOTIDE SEQUENCE</scope>
    <source>
        <strain evidence="1">FP105234-sp</strain>
    </source>
</reference>
<evidence type="ECO:0000313" key="2">
    <source>
        <dbReference type="Proteomes" id="UP000814033"/>
    </source>
</evidence>
<sequence length="222" mass="23930">MSSNTFIAEMAVGSWNGTPLFPHASCAVDVIEKKMSGQAADFEQGNETGLVSRLYLDHPYWSLINYRPSMGVSSEAKFGCCPMEGHHCKGYPIPAVVGILVGLVNLSNLSTNWVHPVGSPNNVQGPKPPAASRPRLSLLCSVHHGSTRAPVLIYTNEEVQGPHIGPQDSPAISMLSGKRKASASKSKQPSAKQLRAATAETSTSYIRYSRASCSINCRRCRY</sequence>
<proteinExistence type="predicted"/>
<name>A0ACB8R3T9_9AGAM</name>
<protein>
    <submittedName>
        <fullName evidence="1">Uncharacterized protein</fullName>
    </submittedName>
</protein>